<feature type="compositionally biased region" description="Basic and acidic residues" evidence="1">
    <location>
        <begin position="64"/>
        <end position="76"/>
    </location>
</feature>
<dbReference type="SUPFAM" id="SSF52540">
    <property type="entry name" value="P-loop containing nucleoside triphosphate hydrolases"/>
    <property type="match status" value="1"/>
</dbReference>
<evidence type="ECO:0000256" key="1">
    <source>
        <dbReference type="SAM" id="MobiDB-lite"/>
    </source>
</evidence>
<organism evidence="3">
    <name type="scientific">viral metagenome</name>
    <dbReference type="NCBI Taxonomy" id="1070528"/>
    <lineage>
        <taxon>unclassified sequences</taxon>
        <taxon>metagenomes</taxon>
        <taxon>organismal metagenomes</taxon>
    </lineage>
</organism>
<feature type="region of interest" description="Disordered" evidence="1">
    <location>
        <begin position="1"/>
        <end position="93"/>
    </location>
</feature>
<dbReference type="GO" id="GO:0004176">
    <property type="term" value="F:ATP-dependent peptidase activity"/>
    <property type="evidence" value="ECO:0007669"/>
    <property type="project" value="InterPro"/>
</dbReference>
<feature type="compositionally biased region" description="Acidic residues" evidence="1">
    <location>
        <begin position="210"/>
        <end position="230"/>
    </location>
</feature>
<dbReference type="Gene3D" id="3.40.50.300">
    <property type="entry name" value="P-loop containing nucleotide triphosphate hydrolases"/>
    <property type="match status" value="1"/>
</dbReference>
<feature type="region of interest" description="Disordered" evidence="1">
    <location>
        <begin position="107"/>
        <end position="322"/>
    </location>
</feature>
<feature type="compositionally biased region" description="Basic residues" evidence="1">
    <location>
        <begin position="158"/>
        <end position="170"/>
    </location>
</feature>
<feature type="compositionally biased region" description="Acidic residues" evidence="1">
    <location>
        <begin position="175"/>
        <end position="186"/>
    </location>
</feature>
<dbReference type="PANTHER" id="PTHR43718:SF2">
    <property type="entry name" value="LON PROTEASE HOMOLOG, MITOCHONDRIAL"/>
    <property type="match status" value="1"/>
</dbReference>
<dbReference type="PANTHER" id="PTHR43718">
    <property type="entry name" value="LON PROTEASE"/>
    <property type="match status" value="1"/>
</dbReference>
<evidence type="ECO:0000313" key="3">
    <source>
        <dbReference type="EMBL" id="QHT31789.1"/>
    </source>
</evidence>
<dbReference type="GO" id="GO:0006515">
    <property type="term" value="P:protein quality control for misfolded or incompletely synthesized proteins"/>
    <property type="evidence" value="ECO:0007669"/>
    <property type="project" value="TreeGrafter"/>
</dbReference>
<feature type="compositionally biased region" description="Basic residues" evidence="1">
    <location>
        <begin position="123"/>
        <end position="138"/>
    </location>
</feature>
<protein>
    <recommendedName>
        <fullName evidence="2">ATPase AAA-type core domain-containing protein</fullName>
    </recommendedName>
</protein>
<dbReference type="GO" id="GO:0005524">
    <property type="term" value="F:ATP binding"/>
    <property type="evidence" value="ECO:0007669"/>
    <property type="project" value="InterPro"/>
</dbReference>
<feature type="compositionally biased region" description="Acidic residues" evidence="1">
    <location>
        <begin position="241"/>
        <end position="265"/>
    </location>
</feature>
<feature type="compositionally biased region" description="Basic and acidic residues" evidence="1">
    <location>
        <begin position="299"/>
        <end position="311"/>
    </location>
</feature>
<feature type="compositionally biased region" description="Acidic residues" evidence="1">
    <location>
        <begin position="143"/>
        <end position="153"/>
    </location>
</feature>
<feature type="compositionally biased region" description="Acidic residues" evidence="1">
    <location>
        <begin position="29"/>
        <end position="46"/>
    </location>
</feature>
<dbReference type="InterPro" id="IPR027417">
    <property type="entry name" value="P-loop_NTPase"/>
</dbReference>
<dbReference type="EMBL" id="MN738925">
    <property type="protein sequence ID" value="QHT31789.1"/>
    <property type="molecule type" value="Genomic_DNA"/>
</dbReference>
<feature type="compositionally biased region" description="Basic residues" evidence="1">
    <location>
        <begin position="11"/>
        <end position="23"/>
    </location>
</feature>
<name>A0A6C0ETX8_9ZZZZ</name>
<feature type="compositionally biased region" description="Basic residues" evidence="1">
    <location>
        <begin position="191"/>
        <end position="205"/>
    </location>
</feature>
<dbReference type="GO" id="GO:0016887">
    <property type="term" value="F:ATP hydrolysis activity"/>
    <property type="evidence" value="ECO:0007669"/>
    <property type="project" value="InterPro"/>
</dbReference>
<feature type="compositionally biased region" description="Basic and acidic residues" evidence="1">
    <location>
        <begin position="266"/>
        <end position="291"/>
    </location>
</feature>
<dbReference type="Pfam" id="PF00004">
    <property type="entry name" value="AAA"/>
    <property type="match status" value="1"/>
</dbReference>
<feature type="compositionally biased region" description="Polar residues" evidence="1">
    <location>
        <begin position="51"/>
        <end position="60"/>
    </location>
</feature>
<proteinExistence type="predicted"/>
<dbReference type="AlphaFoldDB" id="A0A6C0ETX8"/>
<dbReference type="GO" id="GO:0004252">
    <property type="term" value="F:serine-type endopeptidase activity"/>
    <property type="evidence" value="ECO:0007669"/>
    <property type="project" value="InterPro"/>
</dbReference>
<feature type="domain" description="ATPase AAA-type core" evidence="2">
    <location>
        <begin position="532"/>
        <end position="672"/>
    </location>
</feature>
<reference evidence="3" key="1">
    <citation type="journal article" date="2020" name="Nature">
        <title>Giant virus diversity and host interactions through global metagenomics.</title>
        <authorList>
            <person name="Schulz F."/>
            <person name="Roux S."/>
            <person name="Paez-Espino D."/>
            <person name="Jungbluth S."/>
            <person name="Walsh D.A."/>
            <person name="Denef V.J."/>
            <person name="McMahon K.D."/>
            <person name="Konstantinidis K.T."/>
            <person name="Eloe-Fadrosh E.A."/>
            <person name="Kyrpides N.C."/>
            <person name="Woyke T."/>
        </authorList>
    </citation>
    <scope>NUCLEOTIDE SEQUENCE</scope>
    <source>
        <strain evidence="3">GVMAG-M-3300009155-48</strain>
    </source>
</reference>
<feature type="compositionally biased region" description="Acidic residues" evidence="1">
    <location>
        <begin position="77"/>
        <end position="92"/>
    </location>
</feature>
<evidence type="ECO:0000259" key="2">
    <source>
        <dbReference type="Pfam" id="PF00004"/>
    </source>
</evidence>
<accession>A0A6C0ETX8</accession>
<dbReference type="InterPro" id="IPR003959">
    <property type="entry name" value="ATPase_AAA_core"/>
</dbReference>
<dbReference type="Gene3D" id="1.10.8.60">
    <property type="match status" value="1"/>
</dbReference>
<dbReference type="InterPro" id="IPR027065">
    <property type="entry name" value="Lon_Prtase"/>
</dbReference>
<sequence>MSPSKYESASKKMKNDKKKTLKKNKPDSDSEEEIIIYEDDEEDNSSDYETVSETSDSSYIPSPKELKSKKNKKQQEQDEESLGSEDTDDDEGFDRFEFRKTLSKIFPSKYMSKKVKDDDTKNKKSKKPIKKSSKSKKSKKEESESEEDIESDEEPVKKSKKSIQKKSKKSKKEESESEDEDSESDEEPVKKSKKPIKIQKKSKKSKKEESESEEEDDDEESEYDDDEDDDNKINIVFTIGGDEDEWDDEYNDDEEDDEEDDEYNSDDEKMFMKENYTEIEMPKKPEEEPKTKKSKSKKEKKESKKSKKDDKQETDEENGANVESEYLELQELKKVLTEKLHKKPNSKILLNAIEECKDAIHTIIKDARKKNTKNYHKLVTSDRKKTNEMDYFKKKMSNKEQLQVMKDLKEINSHINIEKPYRLSLLESKIPSNFKAIALQKLNVLRSMEPGDSEYHKIKTWVDTFMKIPFGVHKALSIKMDDGIDKCNEFMNNAKQTLDNCVYGLDDAKMQIMQMIGQWVVNPSALGTAIAIKGPPGTGKTSLIKEGISKILGREFAFIALGGAGDSSFLEGHSYTYEGSSWGKILQILIDSKCMNPVIYFDELDKISDTPRGEEIVGILTHLTDTSQNSQYHDKYFSEIDFDLSKCLFIFSYNDENKVNPILKDRMYRIQTKGYDAKEKTIIARKYLLPKIREQVCFTEEEVIIPDDTIQYIVGNTNLTNNEPGVRNLKRCLEIIHTKLNLFRLVKSDTNLFSKDMDLKVEFPFTVTRKHVDIFIKNEENQNQSLIAMYV</sequence>